<feature type="domain" description="EngC GTPase" evidence="12">
    <location>
        <begin position="109"/>
        <end position="256"/>
    </location>
</feature>
<dbReference type="InterPro" id="IPR030378">
    <property type="entry name" value="G_CP_dom"/>
</dbReference>
<dbReference type="RefSeq" id="WP_076760348.1">
    <property type="nucleotide sequence ID" value="NZ_JARMMK010000001.1"/>
</dbReference>
<dbReference type="InterPro" id="IPR027417">
    <property type="entry name" value="P-loop_NTPase"/>
</dbReference>
<proteinExistence type="inferred from homology"/>
<comment type="cofactor">
    <cofactor evidence="10">
        <name>Zn(2+)</name>
        <dbReference type="ChEBI" id="CHEBI:29105"/>
    </cofactor>
    <text evidence="10">Binds 1 zinc ion per subunit.</text>
</comment>
<evidence type="ECO:0000256" key="7">
    <source>
        <dbReference type="ARBA" id="ARBA00022833"/>
    </source>
</evidence>
<dbReference type="GO" id="GO:0005737">
    <property type="term" value="C:cytoplasm"/>
    <property type="evidence" value="ECO:0007669"/>
    <property type="project" value="UniProtKB-SubCell"/>
</dbReference>
<gene>
    <name evidence="10" type="primary">rsgA</name>
    <name evidence="14" type="ORF">BW143_17440</name>
</gene>
<feature type="binding site" evidence="10">
    <location>
        <position position="288"/>
    </location>
    <ligand>
        <name>Zn(2+)</name>
        <dbReference type="ChEBI" id="CHEBI:29105"/>
    </ligand>
</feature>
<evidence type="ECO:0000259" key="13">
    <source>
        <dbReference type="PROSITE" id="PS51721"/>
    </source>
</evidence>
<evidence type="ECO:0000256" key="1">
    <source>
        <dbReference type="ARBA" id="ARBA00022490"/>
    </source>
</evidence>
<dbReference type="Gene3D" id="3.40.50.300">
    <property type="entry name" value="P-loop containing nucleotide triphosphate hydrolases"/>
    <property type="match status" value="1"/>
</dbReference>
<dbReference type="GO" id="GO:0042274">
    <property type="term" value="P:ribosomal small subunit biogenesis"/>
    <property type="evidence" value="ECO:0007669"/>
    <property type="project" value="UniProtKB-UniRule"/>
</dbReference>
<dbReference type="PANTHER" id="PTHR32120:SF10">
    <property type="entry name" value="SMALL RIBOSOMAL SUBUNIT BIOGENESIS GTPASE RSGA"/>
    <property type="match status" value="1"/>
</dbReference>
<dbReference type="PROSITE" id="PS51721">
    <property type="entry name" value="G_CP"/>
    <property type="match status" value="1"/>
</dbReference>
<keyword evidence="2 10" id="KW-0690">Ribosome biogenesis</keyword>
<sequence>MNLSALGIKYISGDVKDVKGSGLVLGRVALEHKRLYRIWTEEGEWLAEISGKLRFEAESREDYPAVGDWVYMRPREDEKKGLIVEIAPRFSKFSRKAAGDPAEEQITAANINTIFLVNALNQDFNIRRIERYLLLAWESGANPVIILSKADIGSQIEEKIRQAESAAFGVPIHVISAHEGKGMDELKAYVKEGETVALLGSSGVGKSTMINFFLEEDRQAVQEVREDDDKGRHTTTHREMFLLPGGGLLIDTPGMRALELWESEEGFRQGFSDIEQLAQTCKFSDCRHDEEPGCAVQAALSSGKLDAGRFQSYLKLKKELEYLARKTDKRAMQQEKNRWKQISKNMKKHKKR</sequence>
<evidence type="ECO:0000256" key="2">
    <source>
        <dbReference type="ARBA" id="ARBA00022517"/>
    </source>
</evidence>
<evidence type="ECO:0000259" key="12">
    <source>
        <dbReference type="PROSITE" id="PS50936"/>
    </source>
</evidence>
<evidence type="ECO:0000256" key="8">
    <source>
        <dbReference type="ARBA" id="ARBA00022884"/>
    </source>
</evidence>
<evidence type="ECO:0000256" key="9">
    <source>
        <dbReference type="ARBA" id="ARBA00023134"/>
    </source>
</evidence>
<keyword evidence="4 10" id="KW-0699">rRNA-binding</keyword>
<dbReference type="EMBL" id="MTJL01000036">
    <property type="protein sequence ID" value="OMI01475.1"/>
    <property type="molecule type" value="Genomic_DNA"/>
</dbReference>
<keyword evidence="1 10" id="KW-0963">Cytoplasm</keyword>
<protein>
    <recommendedName>
        <fullName evidence="10">Small ribosomal subunit biogenesis GTPase RsgA</fullName>
        <ecNumber evidence="10">3.6.1.-</ecNumber>
    </recommendedName>
</protein>
<evidence type="ECO:0000256" key="6">
    <source>
        <dbReference type="ARBA" id="ARBA00022801"/>
    </source>
</evidence>
<dbReference type="InterPro" id="IPR004881">
    <property type="entry name" value="Ribosome_biogen_GTPase_RsgA"/>
</dbReference>
<dbReference type="SUPFAM" id="SSF52540">
    <property type="entry name" value="P-loop containing nucleoside triphosphate hydrolases"/>
    <property type="match status" value="1"/>
</dbReference>
<evidence type="ECO:0000256" key="10">
    <source>
        <dbReference type="HAMAP-Rule" id="MF_01820"/>
    </source>
</evidence>
<keyword evidence="7 10" id="KW-0862">Zinc</keyword>
<feature type="binding site" evidence="10">
    <location>
        <begin position="200"/>
        <end position="208"/>
    </location>
    <ligand>
        <name>GTP</name>
        <dbReference type="ChEBI" id="CHEBI:37565"/>
    </ligand>
</feature>
<dbReference type="AlphaFoldDB" id="A0A1R1S0P1"/>
<feature type="binding site" evidence="10">
    <location>
        <begin position="148"/>
        <end position="151"/>
    </location>
    <ligand>
        <name>GTP</name>
        <dbReference type="ChEBI" id="CHEBI:37565"/>
    </ligand>
</feature>
<dbReference type="InterPro" id="IPR012340">
    <property type="entry name" value="NA-bd_OB-fold"/>
</dbReference>
<dbReference type="CDD" id="cd01854">
    <property type="entry name" value="YjeQ_EngC"/>
    <property type="match status" value="1"/>
</dbReference>
<dbReference type="HAMAP" id="MF_01820">
    <property type="entry name" value="GTPase_RsgA"/>
    <property type="match status" value="1"/>
</dbReference>
<evidence type="ECO:0000256" key="11">
    <source>
        <dbReference type="SAM" id="MobiDB-lite"/>
    </source>
</evidence>
<dbReference type="GO" id="GO:0003924">
    <property type="term" value="F:GTPase activity"/>
    <property type="evidence" value="ECO:0007669"/>
    <property type="project" value="UniProtKB-UniRule"/>
</dbReference>
<organism evidence="14 15">
    <name type="scientific">Bacillus swezeyi</name>
    <dbReference type="NCBI Taxonomy" id="1925020"/>
    <lineage>
        <taxon>Bacteria</taxon>
        <taxon>Bacillati</taxon>
        <taxon>Bacillota</taxon>
        <taxon>Bacilli</taxon>
        <taxon>Bacillales</taxon>
        <taxon>Bacillaceae</taxon>
        <taxon>Bacillus</taxon>
    </lineage>
</organism>
<name>A0A1R1S0P1_9BACI</name>
<keyword evidence="15" id="KW-1185">Reference proteome</keyword>
<comment type="subunit">
    <text evidence="10">Monomer. Associates with 30S ribosomal subunit, binds 16S rRNA.</text>
</comment>
<dbReference type="InterPro" id="IPR010914">
    <property type="entry name" value="RsgA_GTPase_dom"/>
</dbReference>
<dbReference type="Pfam" id="PF03193">
    <property type="entry name" value="RsgA_GTPase"/>
    <property type="match status" value="1"/>
</dbReference>
<dbReference type="EC" id="3.6.1.-" evidence="10"/>
<dbReference type="Proteomes" id="UP000187367">
    <property type="component" value="Unassembled WGS sequence"/>
</dbReference>
<feature type="compositionally biased region" description="Basic residues" evidence="11">
    <location>
        <begin position="339"/>
        <end position="352"/>
    </location>
</feature>
<dbReference type="NCBIfam" id="TIGR00157">
    <property type="entry name" value="ribosome small subunit-dependent GTPase A"/>
    <property type="match status" value="1"/>
</dbReference>
<comment type="subcellular location">
    <subcellularLocation>
        <location evidence="10">Cytoplasm</location>
    </subcellularLocation>
</comment>
<dbReference type="Gene3D" id="1.10.40.50">
    <property type="entry name" value="Probable gtpase engc, domain 3"/>
    <property type="match status" value="1"/>
</dbReference>
<feature type="domain" description="CP-type G" evidence="13">
    <location>
        <begin position="103"/>
        <end position="258"/>
    </location>
</feature>
<comment type="caution">
    <text evidence="14">The sequence shown here is derived from an EMBL/GenBank/DDBJ whole genome shotgun (WGS) entry which is preliminary data.</text>
</comment>
<dbReference type="PANTHER" id="PTHR32120">
    <property type="entry name" value="SMALL RIBOSOMAL SUBUNIT BIOGENESIS GTPASE RSGA"/>
    <property type="match status" value="1"/>
</dbReference>
<feature type="binding site" evidence="10">
    <location>
        <position position="281"/>
    </location>
    <ligand>
        <name>Zn(2+)</name>
        <dbReference type="ChEBI" id="CHEBI:29105"/>
    </ligand>
</feature>
<dbReference type="GO" id="GO:0019843">
    <property type="term" value="F:rRNA binding"/>
    <property type="evidence" value="ECO:0007669"/>
    <property type="project" value="UniProtKB-KW"/>
</dbReference>
<dbReference type="SUPFAM" id="SSF50249">
    <property type="entry name" value="Nucleic acid-binding proteins"/>
    <property type="match status" value="1"/>
</dbReference>
<keyword evidence="3 10" id="KW-0479">Metal-binding</keyword>
<evidence type="ECO:0000256" key="3">
    <source>
        <dbReference type="ARBA" id="ARBA00022723"/>
    </source>
</evidence>
<comment type="similarity">
    <text evidence="10">Belongs to the TRAFAC class YlqF/YawG GTPase family. RsgA subfamily.</text>
</comment>
<keyword evidence="9 10" id="KW-0342">GTP-binding</keyword>
<accession>A0A1R1S0P1</accession>
<feature type="binding site" evidence="10">
    <location>
        <position position="286"/>
    </location>
    <ligand>
        <name>Zn(2+)</name>
        <dbReference type="ChEBI" id="CHEBI:29105"/>
    </ligand>
</feature>
<feature type="binding site" evidence="10">
    <location>
        <position position="294"/>
    </location>
    <ligand>
        <name>Zn(2+)</name>
        <dbReference type="ChEBI" id="CHEBI:29105"/>
    </ligand>
</feature>
<keyword evidence="8 10" id="KW-0694">RNA-binding</keyword>
<reference evidence="14 15" key="1">
    <citation type="submission" date="2017-01" db="EMBL/GenBank/DDBJ databases">
        <title>Bacillus phylogenomics.</title>
        <authorList>
            <person name="Dunlap C."/>
        </authorList>
    </citation>
    <scope>NUCLEOTIDE SEQUENCE [LARGE SCALE GENOMIC DNA]</scope>
    <source>
        <strain evidence="14 15">NRRL B-41282</strain>
    </source>
</reference>
<evidence type="ECO:0000256" key="5">
    <source>
        <dbReference type="ARBA" id="ARBA00022741"/>
    </source>
</evidence>
<keyword evidence="6 10" id="KW-0378">Hydrolase</keyword>
<dbReference type="GO" id="GO:0005525">
    <property type="term" value="F:GTP binding"/>
    <property type="evidence" value="ECO:0007669"/>
    <property type="project" value="UniProtKB-UniRule"/>
</dbReference>
<evidence type="ECO:0000313" key="15">
    <source>
        <dbReference type="Proteomes" id="UP000187367"/>
    </source>
</evidence>
<feature type="region of interest" description="Disordered" evidence="11">
    <location>
        <begin position="331"/>
        <end position="352"/>
    </location>
</feature>
<evidence type="ECO:0000256" key="4">
    <source>
        <dbReference type="ARBA" id="ARBA00022730"/>
    </source>
</evidence>
<dbReference type="PROSITE" id="PS50936">
    <property type="entry name" value="ENGC_GTPASE"/>
    <property type="match status" value="1"/>
</dbReference>
<dbReference type="OrthoDB" id="9809485at2"/>
<comment type="function">
    <text evidence="10">One of several proteins that assist in the late maturation steps of the functional core of the 30S ribosomal subunit. Helps release RbfA from mature subunits. May play a role in the assembly of ribosomal proteins into the subunit. Circularly permuted GTPase that catalyzes slow GTP hydrolysis, GTPase activity is stimulated by the 30S ribosomal subunit.</text>
</comment>
<accession>A0A1R1QE14</accession>
<dbReference type="GO" id="GO:0046872">
    <property type="term" value="F:metal ion binding"/>
    <property type="evidence" value="ECO:0007669"/>
    <property type="project" value="UniProtKB-KW"/>
</dbReference>
<evidence type="ECO:0000313" key="14">
    <source>
        <dbReference type="EMBL" id="OMI01475.1"/>
    </source>
</evidence>
<keyword evidence="5 10" id="KW-0547">Nucleotide-binding</keyword>